<dbReference type="AlphaFoldDB" id="A0A7Y8GYC4"/>
<sequence>MNKWLRILKHRWLDASDTRRAVPDDMAERLAQRVGASEARHTGEVRLCVEAALPLSYLWRLQPDRSIKALVRERAVSWFGRMGVWDTEHNNGVLIYLLLAEHAIEFVADRALAQRVDQAQWQAIVDRLGARLHRGEVEDGLTQALEEVSALLVEHFPATSETWRPNQLSNSVVRA</sequence>
<gene>
    <name evidence="2" type="ORF">F3K02_18105</name>
</gene>
<keyword evidence="3" id="KW-1185">Reference proteome</keyword>
<dbReference type="RefSeq" id="WP_177137037.1">
    <property type="nucleotide sequence ID" value="NZ_JAGPWB010000022.1"/>
</dbReference>
<dbReference type="Proteomes" id="UP000545507">
    <property type="component" value="Unassembled WGS sequence"/>
</dbReference>
<protein>
    <submittedName>
        <fullName evidence="2">TPM domain-containing protein</fullName>
    </submittedName>
</protein>
<name>A0A7Y8GYC4_9BURK</name>
<dbReference type="PANTHER" id="PTHR30373">
    <property type="entry name" value="UPF0603 PROTEIN YGCG"/>
    <property type="match status" value="1"/>
</dbReference>
<evidence type="ECO:0000313" key="3">
    <source>
        <dbReference type="Proteomes" id="UP000545507"/>
    </source>
</evidence>
<comment type="caution">
    <text evidence="2">The sequence shown here is derived from an EMBL/GenBank/DDBJ whole genome shotgun (WGS) entry which is preliminary data.</text>
</comment>
<evidence type="ECO:0000313" key="2">
    <source>
        <dbReference type="EMBL" id="NWF47149.1"/>
    </source>
</evidence>
<dbReference type="InterPro" id="IPR007621">
    <property type="entry name" value="TPM_dom"/>
</dbReference>
<dbReference type="Pfam" id="PF04536">
    <property type="entry name" value="TPM_phosphatase"/>
    <property type="match status" value="1"/>
</dbReference>
<accession>A0A7Y8GYC4</accession>
<feature type="domain" description="TPM" evidence="1">
    <location>
        <begin position="28"/>
        <end position="150"/>
    </location>
</feature>
<evidence type="ECO:0000259" key="1">
    <source>
        <dbReference type="Pfam" id="PF04536"/>
    </source>
</evidence>
<dbReference type="Gene3D" id="3.10.310.50">
    <property type="match status" value="1"/>
</dbReference>
<reference evidence="2 3" key="1">
    <citation type="submission" date="2019-09" db="EMBL/GenBank/DDBJ databases">
        <title>Hydrogenophaga aromatica sp. nov., isolated from a para-xylene-degrading enrichment culture.</title>
        <authorList>
            <person name="Tancsics A."/>
            <person name="Banerjee S."/>
        </authorList>
    </citation>
    <scope>NUCLEOTIDE SEQUENCE [LARGE SCALE GENOMIC DNA]</scope>
    <source>
        <strain evidence="2 3">D2P1</strain>
    </source>
</reference>
<dbReference type="PANTHER" id="PTHR30373:SF8">
    <property type="entry name" value="BLL7265 PROTEIN"/>
    <property type="match status" value="1"/>
</dbReference>
<proteinExistence type="predicted"/>
<organism evidence="2 3">
    <name type="scientific">Hydrogenophaga aromaticivorans</name>
    <dbReference type="NCBI Taxonomy" id="2610898"/>
    <lineage>
        <taxon>Bacteria</taxon>
        <taxon>Pseudomonadati</taxon>
        <taxon>Pseudomonadota</taxon>
        <taxon>Betaproteobacteria</taxon>
        <taxon>Burkholderiales</taxon>
        <taxon>Comamonadaceae</taxon>
        <taxon>Hydrogenophaga</taxon>
    </lineage>
</organism>
<dbReference type="EMBL" id="VYGV01000016">
    <property type="protein sequence ID" value="NWF47149.1"/>
    <property type="molecule type" value="Genomic_DNA"/>
</dbReference>